<keyword evidence="1" id="KW-1133">Transmembrane helix</keyword>
<feature type="transmembrane region" description="Helical" evidence="1">
    <location>
        <begin position="30"/>
        <end position="50"/>
    </location>
</feature>
<keyword evidence="1" id="KW-0812">Transmembrane</keyword>
<evidence type="ECO:0000313" key="2">
    <source>
        <dbReference type="EMBL" id="KAL2736051.1"/>
    </source>
</evidence>
<protein>
    <submittedName>
        <fullName evidence="2">Uncharacterized protein</fullName>
    </submittedName>
</protein>
<reference evidence="2 3" key="1">
    <citation type="journal article" date="2024" name="Ann. Entomol. Soc. Am.">
        <title>Genomic analyses of the southern and eastern yellowjacket wasps (Hymenoptera: Vespidae) reveal evolutionary signatures of social life.</title>
        <authorList>
            <person name="Catto M.A."/>
            <person name="Caine P.B."/>
            <person name="Orr S.E."/>
            <person name="Hunt B.G."/>
            <person name="Goodisman M.A.D."/>
        </authorList>
    </citation>
    <scope>NUCLEOTIDE SEQUENCE [LARGE SCALE GENOMIC DNA]</scope>
    <source>
        <strain evidence="2">232</strain>
        <tissue evidence="2">Head and thorax</tissue>
    </source>
</reference>
<dbReference type="Proteomes" id="UP001607303">
    <property type="component" value="Unassembled WGS sequence"/>
</dbReference>
<name>A0ABD2BTF9_VESMC</name>
<dbReference type="EMBL" id="JAYRBN010000066">
    <property type="protein sequence ID" value="KAL2736051.1"/>
    <property type="molecule type" value="Genomic_DNA"/>
</dbReference>
<comment type="caution">
    <text evidence="2">The sequence shown here is derived from an EMBL/GenBank/DDBJ whole genome shotgun (WGS) entry which is preliminary data.</text>
</comment>
<evidence type="ECO:0000313" key="3">
    <source>
        <dbReference type="Proteomes" id="UP001607303"/>
    </source>
</evidence>
<keyword evidence="1" id="KW-0472">Membrane</keyword>
<accession>A0ABD2BTF9</accession>
<proteinExistence type="predicted"/>
<keyword evidence="3" id="KW-1185">Reference proteome</keyword>
<organism evidence="2 3">
    <name type="scientific">Vespula maculifrons</name>
    <name type="common">Eastern yellow jacket</name>
    <name type="synonym">Wasp</name>
    <dbReference type="NCBI Taxonomy" id="7453"/>
    <lineage>
        <taxon>Eukaryota</taxon>
        <taxon>Metazoa</taxon>
        <taxon>Ecdysozoa</taxon>
        <taxon>Arthropoda</taxon>
        <taxon>Hexapoda</taxon>
        <taxon>Insecta</taxon>
        <taxon>Pterygota</taxon>
        <taxon>Neoptera</taxon>
        <taxon>Endopterygota</taxon>
        <taxon>Hymenoptera</taxon>
        <taxon>Apocrita</taxon>
        <taxon>Aculeata</taxon>
        <taxon>Vespoidea</taxon>
        <taxon>Vespidae</taxon>
        <taxon>Vespinae</taxon>
        <taxon>Vespula</taxon>
    </lineage>
</organism>
<evidence type="ECO:0000256" key="1">
    <source>
        <dbReference type="SAM" id="Phobius"/>
    </source>
</evidence>
<dbReference type="AlphaFoldDB" id="A0ABD2BTF9"/>
<gene>
    <name evidence="2" type="ORF">V1477_012560</name>
</gene>
<sequence length="66" mass="7720">MTKKNLPTNMSALIFINKKGKKEHMEVNQILFLFLQMICDLFTLVISIWYQRDGSHFYIILPGCLA</sequence>